<dbReference type="Proteomes" id="UP000823486">
    <property type="component" value="Unassembled WGS sequence"/>
</dbReference>
<accession>A0ABS2QFI1</accession>
<protein>
    <submittedName>
        <fullName evidence="1">Uncharacterized protein</fullName>
    </submittedName>
</protein>
<organism evidence="1 2">
    <name type="scientific">Peribacillus deserti</name>
    <dbReference type="NCBI Taxonomy" id="673318"/>
    <lineage>
        <taxon>Bacteria</taxon>
        <taxon>Bacillati</taxon>
        <taxon>Bacillota</taxon>
        <taxon>Bacilli</taxon>
        <taxon>Bacillales</taxon>
        <taxon>Bacillaceae</taxon>
        <taxon>Peribacillus</taxon>
    </lineage>
</organism>
<keyword evidence="2" id="KW-1185">Reference proteome</keyword>
<evidence type="ECO:0000313" key="1">
    <source>
        <dbReference type="EMBL" id="MBM7691283.1"/>
    </source>
</evidence>
<name>A0ABS2QFI1_9BACI</name>
<comment type="caution">
    <text evidence="1">The sequence shown here is derived from an EMBL/GenBank/DDBJ whole genome shotgun (WGS) entry which is preliminary data.</text>
</comment>
<sequence>MSEYKEFLTEKEQIDDLIRSGYRIQSVIENLDGAFVNFTHKDQGHCKSLHIGTANARKYFSSILMQQNNG</sequence>
<dbReference type="EMBL" id="JAFBFI010000002">
    <property type="protein sequence ID" value="MBM7691283.1"/>
    <property type="molecule type" value="Genomic_DNA"/>
</dbReference>
<proteinExistence type="predicted"/>
<evidence type="ECO:0000313" key="2">
    <source>
        <dbReference type="Proteomes" id="UP000823486"/>
    </source>
</evidence>
<gene>
    <name evidence="1" type="ORF">JOC77_000688</name>
</gene>
<reference evidence="1 2" key="1">
    <citation type="submission" date="2021-01" db="EMBL/GenBank/DDBJ databases">
        <title>Genomic Encyclopedia of Type Strains, Phase IV (KMG-IV): sequencing the most valuable type-strain genomes for metagenomic binning, comparative biology and taxonomic classification.</title>
        <authorList>
            <person name="Goeker M."/>
        </authorList>
    </citation>
    <scope>NUCLEOTIDE SEQUENCE [LARGE SCALE GENOMIC DNA]</scope>
    <source>
        <strain evidence="1 2">DSM 105482</strain>
    </source>
</reference>
<dbReference type="RefSeq" id="WP_204538549.1">
    <property type="nucleotide sequence ID" value="NZ_JAFBFI010000002.1"/>
</dbReference>